<evidence type="ECO:0000313" key="9">
    <source>
        <dbReference type="EMBL" id="SUZ93943.1"/>
    </source>
</evidence>
<feature type="domain" description="ABC3 transporter permease C-terminal" evidence="7">
    <location>
        <begin position="273"/>
        <end position="405"/>
    </location>
</feature>
<evidence type="ECO:0000259" key="7">
    <source>
        <dbReference type="Pfam" id="PF02687"/>
    </source>
</evidence>
<keyword evidence="4 6" id="KW-1133">Transmembrane helix</keyword>
<feature type="transmembrane region" description="Helical" evidence="6">
    <location>
        <begin position="371"/>
        <end position="397"/>
    </location>
</feature>
<dbReference type="PANTHER" id="PTHR30489">
    <property type="entry name" value="LIPOPROTEIN-RELEASING SYSTEM TRANSMEMBRANE PROTEIN LOLE"/>
    <property type="match status" value="1"/>
</dbReference>
<evidence type="ECO:0000256" key="1">
    <source>
        <dbReference type="ARBA" id="ARBA00004651"/>
    </source>
</evidence>
<dbReference type="InterPro" id="IPR003838">
    <property type="entry name" value="ABC3_permease_C"/>
</dbReference>
<proteinExistence type="predicted"/>
<feature type="domain" description="MacB-like periplasmic core" evidence="8">
    <location>
        <begin position="27"/>
        <end position="234"/>
    </location>
</feature>
<dbReference type="Pfam" id="PF12704">
    <property type="entry name" value="MacB_PCD"/>
    <property type="match status" value="1"/>
</dbReference>
<keyword evidence="5 6" id="KW-0472">Membrane</keyword>
<gene>
    <name evidence="9" type="ORF">METZ01_LOCUS46797</name>
</gene>
<organism evidence="9">
    <name type="scientific">marine metagenome</name>
    <dbReference type="NCBI Taxonomy" id="408172"/>
    <lineage>
        <taxon>unclassified sequences</taxon>
        <taxon>metagenomes</taxon>
        <taxon>ecological metagenomes</taxon>
    </lineage>
</organism>
<comment type="subcellular location">
    <subcellularLocation>
        <location evidence="1">Cell membrane</location>
        <topology evidence="1">Multi-pass membrane protein</topology>
    </subcellularLocation>
</comment>
<dbReference type="Pfam" id="PF02687">
    <property type="entry name" value="FtsX"/>
    <property type="match status" value="1"/>
</dbReference>
<evidence type="ECO:0000256" key="4">
    <source>
        <dbReference type="ARBA" id="ARBA00022989"/>
    </source>
</evidence>
<protein>
    <recommendedName>
        <fullName evidence="10">ABC3 transporter permease protein domain-containing protein</fullName>
    </recommendedName>
</protein>
<evidence type="ECO:0008006" key="10">
    <source>
        <dbReference type="Google" id="ProtNLM"/>
    </source>
</evidence>
<keyword evidence="3 6" id="KW-0812">Transmembrane</keyword>
<dbReference type="PANTHER" id="PTHR30489:SF0">
    <property type="entry name" value="LIPOPROTEIN-RELEASING SYSTEM TRANSMEMBRANE PROTEIN LOLE"/>
    <property type="match status" value="1"/>
</dbReference>
<dbReference type="EMBL" id="UINC01002189">
    <property type="protein sequence ID" value="SUZ93943.1"/>
    <property type="molecule type" value="Genomic_DNA"/>
</dbReference>
<dbReference type="AlphaFoldDB" id="A0A381RYE4"/>
<dbReference type="InterPro" id="IPR051447">
    <property type="entry name" value="Lipoprotein-release_system"/>
</dbReference>
<evidence type="ECO:0000256" key="2">
    <source>
        <dbReference type="ARBA" id="ARBA00022475"/>
    </source>
</evidence>
<keyword evidence="2" id="KW-1003">Cell membrane</keyword>
<evidence type="ECO:0000256" key="5">
    <source>
        <dbReference type="ARBA" id="ARBA00023136"/>
    </source>
</evidence>
<dbReference type="GO" id="GO:0044874">
    <property type="term" value="P:lipoprotein localization to outer membrane"/>
    <property type="evidence" value="ECO:0007669"/>
    <property type="project" value="TreeGrafter"/>
</dbReference>
<feature type="transmembrane region" description="Helical" evidence="6">
    <location>
        <begin position="28"/>
        <end position="49"/>
    </location>
</feature>
<accession>A0A381RYE4</accession>
<name>A0A381RYE4_9ZZZZ</name>
<evidence type="ECO:0000259" key="8">
    <source>
        <dbReference type="Pfam" id="PF12704"/>
    </source>
</evidence>
<feature type="transmembrane region" description="Helical" evidence="6">
    <location>
        <begin position="273"/>
        <end position="295"/>
    </location>
</feature>
<reference evidence="9" key="1">
    <citation type="submission" date="2018-05" db="EMBL/GenBank/DDBJ databases">
        <authorList>
            <person name="Lanie J.A."/>
            <person name="Ng W.-L."/>
            <person name="Kazmierczak K.M."/>
            <person name="Andrzejewski T.M."/>
            <person name="Davidsen T.M."/>
            <person name="Wayne K.J."/>
            <person name="Tettelin H."/>
            <person name="Glass J.I."/>
            <person name="Rusch D."/>
            <person name="Podicherti R."/>
            <person name="Tsui H.-C.T."/>
            <person name="Winkler M.E."/>
        </authorList>
    </citation>
    <scope>NUCLEOTIDE SEQUENCE</scope>
</reference>
<feature type="transmembrane region" description="Helical" evidence="6">
    <location>
        <begin position="327"/>
        <end position="351"/>
    </location>
</feature>
<evidence type="ECO:0000256" key="3">
    <source>
        <dbReference type="ARBA" id="ARBA00022692"/>
    </source>
</evidence>
<evidence type="ECO:0000256" key="6">
    <source>
        <dbReference type="SAM" id="Phobius"/>
    </source>
</evidence>
<dbReference type="InterPro" id="IPR025857">
    <property type="entry name" value="MacB_PCD"/>
</dbReference>
<dbReference type="GO" id="GO:0098797">
    <property type="term" value="C:plasma membrane protein complex"/>
    <property type="evidence" value="ECO:0007669"/>
    <property type="project" value="TreeGrafter"/>
</dbReference>
<sequence length="415" mass="44427">MGTGLSWMFVRVGWRNLWRNRGRTWRTALSIAVGAMVVICGMSIQLGMYGDMIDLATRLGSGHLQVQHAEYLEDPRPKYLIPRANALARQLDALPEVAATTVRAEAFALVSVGEKSVGALVQGVDPERERMVSNFPQSLSEGTYLAQSDHAVVGAGVARNLGVGLGDEVVILGTGIEGSVAAMVLTVGGIMETGQAEIDRSLVQVALPALQAAFGFANGGQRILVNLHNIGAIEPALDMIQPMLRPGWAIRDWTVLMPDTSKAIDLDRIGGQFIYVILILIVVFNIGNTLVITILERTREFGLLLAVGMRPQAIMGMIIVEATALWLLGSIIGWVMSAALLAYPVMVGIPVESLGVEEMIAGLSILMPDAIYGAVDAAVVLTAPLAIGVGGLLASMFTMLRIRRLRPVEALRDEE</sequence>